<keyword evidence="1" id="KW-1133">Transmembrane helix</keyword>
<sequence length="386" mass="43805">MQLAPTKQRIGTLDLLRGLSLFGILLVNLLAFNFPVNYVSLREFLEHPTDLQMEKYLTIFVQGSFYPLFAGLFGYGLQMQMNKSKELGESFIGYGSKRLSFLLLIGLLHAFFIWYGDILTTYAVLGFGLLFLLKLRPIFQLLIATILFGICSLTVTVLFYISSQFISDSSEYTDVAGVAQSIEAYRYGGVIEIFFQRLNDLSLQYSIMMWISAFFTILPFMLVGAAASQWRLIERAGELKKLWFVLCIIGLSLGLYLKNLIYHEPTSIFYEGIGQVIGAPILTVGYVSLIVLLGLIPWVQIITKPIQAAGRMSLTTYLMQSVIQSILFYGFGFGLYGKLSLLHLFYIALAIYAIQLVFSMIWFKYFKQGPVEALWKSVTYGKRFEK</sequence>
<feature type="domain" description="DUF418" evidence="2">
    <location>
        <begin position="231"/>
        <end position="382"/>
    </location>
</feature>
<dbReference type="RefSeq" id="WP_068455478.1">
    <property type="nucleotide sequence ID" value="NZ_JALKQX010000001.1"/>
</dbReference>
<accession>A0ABU9LIJ4</accession>
<dbReference type="PANTHER" id="PTHR30590">
    <property type="entry name" value="INNER MEMBRANE PROTEIN"/>
    <property type="match status" value="1"/>
</dbReference>
<feature type="transmembrane region" description="Helical" evidence="1">
    <location>
        <begin position="317"/>
        <end position="337"/>
    </location>
</feature>
<feature type="transmembrane region" description="Helical" evidence="1">
    <location>
        <begin position="142"/>
        <end position="161"/>
    </location>
</feature>
<gene>
    <name evidence="3" type="ORF">AAF454_00090</name>
</gene>
<dbReference type="EMBL" id="JBCEWA010000001">
    <property type="protein sequence ID" value="MEL5986813.1"/>
    <property type="molecule type" value="Genomic_DNA"/>
</dbReference>
<feature type="transmembrane region" description="Helical" evidence="1">
    <location>
        <begin position="343"/>
        <end position="363"/>
    </location>
</feature>
<proteinExistence type="predicted"/>
<evidence type="ECO:0000313" key="3">
    <source>
        <dbReference type="EMBL" id="MEL5986813.1"/>
    </source>
</evidence>
<feature type="transmembrane region" description="Helical" evidence="1">
    <location>
        <begin position="273"/>
        <end position="296"/>
    </location>
</feature>
<organism evidence="3 4">
    <name type="scientific">Kurthia gibsonii</name>
    <dbReference type="NCBI Taxonomy" id="33946"/>
    <lineage>
        <taxon>Bacteria</taxon>
        <taxon>Bacillati</taxon>
        <taxon>Bacillota</taxon>
        <taxon>Bacilli</taxon>
        <taxon>Bacillales</taxon>
        <taxon>Caryophanaceae</taxon>
        <taxon>Kurthia</taxon>
    </lineage>
</organism>
<reference evidence="3 4" key="1">
    <citation type="submission" date="2024-04" db="EMBL/GenBank/DDBJ databases">
        <authorList>
            <person name="Wu Y.S."/>
            <person name="Zhang L."/>
        </authorList>
    </citation>
    <scope>NUCLEOTIDE SEQUENCE [LARGE SCALE GENOMIC DNA]</scope>
    <source>
        <strain evidence="3 4">KG-01</strain>
    </source>
</reference>
<name>A0ABU9LIJ4_9BACL</name>
<dbReference type="InterPro" id="IPR052529">
    <property type="entry name" value="Bact_Transport_Assoc"/>
</dbReference>
<dbReference type="PANTHER" id="PTHR30590:SF2">
    <property type="entry name" value="INNER MEMBRANE PROTEIN"/>
    <property type="match status" value="1"/>
</dbReference>
<dbReference type="Proteomes" id="UP001398420">
    <property type="component" value="Unassembled WGS sequence"/>
</dbReference>
<protein>
    <submittedName>
        <fullName evidence="3">DUF418 domain-containing protein</fullName>
    </submittedName>
</protein>
<dbReference type="Pfam" id="PF04235">
    <property type="entry name" value="DUF418"/>
    <property type="match status" value="1"/>
</dbReference>
<feature type="transmembrane region" description="Helical" evidence="1">
    <location>
        <begin position="15"/>
        <end position="36"/>
    </location>
</feature>
<keyword evidence="1" id="KW-0812">Transmembrane</keyword>
<evidence type="ECO:0000313" key="4">
    <source>
        <dbReference type="Proteomes" id="UP001398420"/>
    </source>
</evidence>
<evidence type="ECO:0000256" key="1">
    <source>
        <dbReference type="SAM" id="Phobius"/>
    </source>
</evidence>
<feature type="transmembrane region" description="Helical" evidence="1">
    <location>
        <begin position="242"/>
        <end position="261"/>
    </location>
</feature>
<comment type="caution">
    <text evidence="3">The sequence shown here is derived from an EMBL/GenBank/DDBJ whole genome shotgun (WGS) entry which is preliminary data.</text>
</comment>
<evidence type="ECO:0000259" key="2">
    <source>
        <dbReference type="Pfam" id="PF04235"/>
    </source>
</evidence>
<keyword evidence="4" id="KW-1185">Reference proteome</keyword>
<feature type="transmembrane region" description="Helical" evidence="1">
    <location>
        <begin position="120"/>
        <end position="135"/>
    </location>
</feature>
<feature type="transmembrane region" description="Helical" evidence="1">
    <location>
        <begin position="56"/>
        <end position="77"/>
    </location>
</feature>
<feature type="transmembrane region" description="Helical" evidence="1">
    <location>
        <begin position="207"/>
        <end position="230"/>
    </location>
</feature>
<dbReference type="InterPro" id="IPR007349">
    <property type="entry name" value="DUF418"/>
</dbReference>
<keyword evidence="1" id="KW-0472">Membrane</keyword>